<dbReference type="VEuPathDB" id="FungiDB:MELLADRAFT_116002"/>
<proteinExistence type="predicted"/>
<protein>
    <submittedName>
        <fullName evidence="3">Uncharacterized protein</fullName>
    </submittedName>
</protein>
<organism evidence="4">
    <name type="scientific">Melampsora larici-populina (strain 98AG31 / pathotype 3-4-7)</name>
    <name type="common">Poplar leaf rust fungus</name>
    <dbReference type="NCBI Taxonomy" id="747676"/>
    <lineage>
        <taxon>Eukaryota</taxon>
        <taxon>Fungi</taxon>
        <taxon>Dikarya</taxon>
        <taxon>Basidiomycota</taxon>
        <taxon>Pucciniomycotina</taxon>
        <taxon>Pucciniomycetes</taxon>
        <taxon>Pucciniales</taxon>
        <taxon>Melampsoraceae</taxon>
        <taxon>Melampsora</taxon>
    </lineage>
</organism>
<dbReference type="RefSeq" id="XP_007408134.1">
    <property type="nucleotide sequence ID" value="XM_007408072.1"/>
</dbReference>
<dbReference type="Proteomes" id="UP000001072">
    <property type="component" value="Unassembled WGS sequence"/>
</dbReference>
<dbReference type="GeneID" id="18925730"/>
<reference evidence="4" key="1">
    <citation type="journal article" date="2011" name="Proc. Natl. Acad. Sci. U.S.A.">
        <title>Obligate biotrophy features unraveled by the genomic analysis of rust fungi.</title>
        <authorList>
            <person name="Duplessis S."/>
            <person name="Cuomo C.A."/>
            <person name="Lin Y.-C."/>
            <person name="Aerts A."/>
            <person name="Tisserant E."/>
            <person name="Veneault-Fourrey C."/>
            <person name="Joly D.L."/>
            <person name="Hacquard S."/>
            <person name="Amselem J."/>
            <person name="Cantarel B.L."/>
            <person name="Chiu R."/>
            <person name="Coutinho P.M."/>
            <person name="Feau N."/>
            <person name="Field M."/>
            <person name="Frey P."/>
            <person name="Gelhaye E."/>
            <person name="Goldberg J."/>
            <person name="Grabherr M.G."/>
            <person name="Kodira C.D."/>
            <person name="Kohler A."/>
            <person name="Kuees U."/>
            <person name="Lindquist E.A."/>
            <person name="Lucas S.M."/>
            <person name="Mago R."/>
            <person name="Mauceli E."/>
            <person name="Morin E."/>
            <person name="Murat C."/>
            <person name="Pangilinan J.L."/>
            <person name="Park R."/>
            <person name="Pearson M."/>
            <person name="Quesneville H."/>
            <person name="Rouhier N."/>
            <person name="Sakthikumar S."/>
            <person name="Salamov A.A."/>
            <person name="Schmutz J."/>
            <person name="Selles B."/>
            <person name="Shapiro H."/>
            <person name="Tanguay P."/>
            <person name="Tuskan G.A."/>
            <person name="Henrissat B."/>
            <person name="Van de Peer Y."/>
            <person name="Rouze P."/>
            <person name="Ellis J.G."/>
            <person name="Dodds P.N."/>
            <person name="Schein J.E."/>
            <person name="Zhong S."/>
            <person name="Hamelin R.C."/>
            <person name="Grigoriev I.V."/>
            <person name="Szabo L.J."/>
            <person name="Martin F."/>
        </authorList>
    </citation>
    <scope>NUCLEOTIDE SEQUENCE [LARGE SCALE GENOMIC DNA]</scope>
    <source>
        <strain evidence="4">98AG31 / pathotype 3-4-7</strain>
    </source>
</reference>
<feature type="compositionally biased region" description="Acidic residues" evidence="1">
    <location>
        <begin position="139"/>
        <end position="155"/>
    </location>
</feature>
<dbReference type="OrthoDB" id="10604809at2759"/>
<sequence length="207" mass="23607">MKTSKQAQQMQEIPIYAMAHVPPFPRKSTSNQLQSSLPPNFVESIRLNSKMNTEGIIDTQFEQTYSRSSPSLSYPSSAPSSYTSSAPSSYTSSSTATSYSSTDSSDSNLDIPRIRRRKKKLSKIRMSTRNRFERFESSSDGDGDADVEKDEDEDESKIISKIKHRKLKKINSSKSLNYHSQLRFQLHSIWILICLIFSMTFFKFQST</sequence>
<feature type="region of interest" description="Disordered" evidence="1">
    <location>
        <begin position="54"/>
        <end position="156"/>
    </location>
</feature>
<dbReference type="AlphaFoldDB" id="F4RG52"/>
<evidence type="ECO:0000313" key="4">
    <source>
        <dbReference type="Proteomes" id="UP000001072"/>
    </source>
</evidence>
<evidence type="ECO:0000256" key="1">
    <source>
        <dbReference type="SAM" id="MobiDB-lite"/>
    </source>
</evidence>
<feature type="transmembrane region" description="Helical" evidence="2">
    <location>
        <begin position="184"/>
        <end position="202"/>
    </location>
</feature>
<dbReference type="HOGENOM" id="CLU_1326640_0_0_1"/>
<feature type="compositionally biased region" description="Basic residues" evidence="1">
    <location>
        <begin position="114"/>
        <end position="128"/>
    </location>
</feature>
<keyword evidence="2" id="KW-0472">Membrane</keyword>
<accession>F4RG52</accession>
<keyword evidence="2" id="KW-1133">Transmembrane helix</keyword>
<dbReference type="EMBL" id="GL883100">
    <property type="protein sequence ID" value="EGG08548.1"/>
    <property type="molecule type" value="Genomic_DNA"/>
</dbReference>
<keyword evidence="2" id="KW-0812">Transmembrane</keyword>
<dbReference type="InParanoid" id="F4RG52"/>
<evidence type="ECO:0000256" key="2">
    <source>
        <dbReference type="SAM" id="Phobius"/>
    </source>
</evidence>
<name>F4RG52_MELLP</name>
<dbReference type="KEGG" id="mlr:MELLADRAFT_116002"/>
<keyword evidence="4" id="KW-1185">Reference proteome</keyword>
<gene>
    <name evidence="3" type="ORF">MELLADRAFT_116002</name>
</gene>
<evidence type="ECO:0000313" key="3">
    <source>
        <dbReference type="EMBL" id="EGG08548.1"/>
    </source>
</evidence>
<feature type="compositionally biased region" description="Low complexity" evidence="1">
    <location>
        <begin position="64"/>
        <end position="107"/>
    </location>
</feature>